<keyword evidence="2" id="KW-1185">Reference proteome</keyword>
<evidence type="ECO:0000313" key="1">
    <source>
        <dbReference type="EMBL" id="SHO45616.1"/>
    </source>
</evidence>
<dbReference type="Proteomes" id="UP000232412">
    <property type="component" value="Unassembled WGS sequence"/>
</dbReference>
<dbReference type="RefSeq" id="WP_101009683.1">
    <property type="nucleotide sequence ID" value="NZ_FRFC01000003.1"/>
</dbReference>
<dbReference type="Gene3D" id="1.10.10.10">
    <property type="entry name" value="Winged helix-like DNA-binding domain superfamily/Winged helix DNA-binding domain"/>
    <property type="match status" value="1"/>
</dbReference>
<sequence>MIVKNQAAKRSIRNALADEEMMKILDCALFHLKSVNDIIKECDIPHTTAYRKIKWLLSENLLVVDKIEITPDGKKSSLFRSVFKSISVKYDMGNIIIEAEESFDMVEKIAETFFSLD</sequence>
<organism evidence="1 2">
    <name type="scientific">Nitrosotalea sinensis</name>
    <dbReference type="NCBI Taxonomy" id="1499975"/>
    <lineage>
        <taxon>Archaea</taxon>
        <taxon>Nitrososphaerota</taxon>
        <taxon>Nitrososphaeria</taxon>
        <taxon>Nitrosotaleales</taxon>
        <taxon>Nitrosotaleaceae</taxon>
        <taxon>Nitrosotalea</taxon>
    </lineage>
</organism>
<dbReference type="OrthoDB" id="7611at2157"/>
<protein>
    <submittedName>
        <fullName evidence="1">Transposase</fullName>
    </submittedName>
</protein>
<dbReference type="AlphaFoldDB" id="A0A2H1EGP2"/>
<dbReference type="InterPro" id="IPR036388">
    <property type="entry name" value="WH-like_DNA-bd_sf"/>
</dbReference>
<accession>A0A2H1EGP2</accession>
<gene>
    <name evidence="1" type="ORF">NSIN_20717</name>
</gene>
<dbReference type="EMBL" id="FRFC01000003">
    <property type="protein sequence ID" value="SHO45616.1"/>
    <property type="molecule type" value="Genomic_DNA"/>
</dbReference>
<reference evidence="2" key="1">
    <citation type="submission" date="2016-12" db="EMBL/GenBank/DDBJ databases">
        <authorList>
            <person name="Herbold C."/>
        </authorList>
    </citation>
    <scope>NUCLEOTIDE SEQUENCE [LARGE SCALE GENOMIC DNA]</scope>
</reference>
<evidence type="ECO:0000313" key="2">
    <source>
        <dbReference type="Proteomes" id="UP000232412"/>
    </source>
</evidence>
<proteinExistence type="predicted"/>
<name>A0A2H1EGP2_9ARCH</name>